<evidence type="ECO:0000313" key="2">
    <source>
        <dbReference type="Proteomes" id="UP000219439"/>
    </source>
</evidence>
<name>A0A285PG10_9HYPH</name>
<dbReference type="EMBL" id="OBEL01000004">
    <property type="protein sequence ID" value="SNZ20187.1"/>
    <property type="molecule type" value="Genomic_DNA"/>
</dbReference>
<sequence length="48" mass="5720">MVNVDQDLFYMSFRLLSDLRRSLIPKIGTFNGHLRDIDGLDFYLHRYG</sequence>
<gene>
    <name evidence="1" type="ORF">SAMN06265368_3290</name>
</gene>
<dbReference type="AlphaFoldDB" id="A0A285PG10"/>
<dbReference type="Proteomes" id="UP000219439">
    <property type="component" value="Unassembled WGS sequence"/>
</dbReference>
<protein>
    <submittedName>
        <fullName evidence="1">Uncharacterized protein</fullName>
    </submittedName>
</protein>
<accession>A0A285PG10</accession>
<keyword evidence="2" id="KW-1185">Reference proteome</keyword>
<organism evidence="1 2">
    <name type="scientific">Cohaesibacter gelatinilyticus</name>
    <dbReference type="NCBI Taxonomy" id="372072"/>
    <lineage>
        <taxon>Bacteria</taxon>
        <taxon>Pseudomonadati</taxon>
        <taxon>Pseudomonadota</taxon>
        <taxon>Alphaproteobacteria</taxon>
        <taxon>Hyphomicrobiales</taxon>
        <taxon>Cohaesibacteraceae</taxon>
    </lineage>
</organism>
<evidence type="ECO:0000313" key="1">
    <source>
        <dbReference type="EMBL" id="SNZ20187.1"/>
    </source>
</evidence>
<proteinExistence type="predicted"/>
<reference evidence="1 2" key="1">
    <citation type="submission" date="2017-09" db="EMBL/GenBank/DDBJ databases">
        <authorList>
            <person name="Ehlers B."/>
            <person name="Leendertz F.H."/>
        </authorList>
    </citation>
    <scope>NUCLEOTIDE SEQUENCE [LARGE SCALE GENOMIC DNA]</scope>
    <source>
        <strain evidence="1 2">DSM 18289</strain>
    </source>
</reference>